<evidence type="ECO:0000313" key="5">
    <source>
        <dbReference type="Proteomes" id="UP000077266"/>
    </source>
</evidence>
<feature type="compositionally biased region" description="Acidic residues" evidence="2">
    <location>
        <begin position="79"/>
        <end position="94"/>
    </location>
</feature>
<evidence type="ECO:0000256" key="1">
    <source>
        <dbReference type="ARBA" id="ARBA00038178"/>
    </source>
</evidence>
<feature type="region of interest" description="Disordered" evidence="2">
    <location>
        <begin position="835"/>
        <end position="893"/>
    </location>
</feature>
<feature type="compositionally biased region" description="Basic and acidic residues" evidence="2">
    <location>
        <begin position="857"/>
        <end position="870"/>
    </location>
</feature>
<reference evidence="4 5" key="1">
    <citation type="journal article" date="2016" name="Mol. Biol. Evol.">
        <title>Comparative Genomics of Early-Diverging Mushroom-Forming Fungi Provides Insights into the Origins of Lignocellulose Decay Capabilities.</title>
        <authorList>
            <person name="Nagy L.G."/>
            <person name="Riley R."/>
            <person name="Tritt A."/>
            <person name="Adam C."/>
            <person name="Daum C."/>
            <person name="Floudas D."/>
            <person name="Sun H."/>
            <person name="Yadav J.S."/>
            <person name="Pangilinan J."/>
            <person name="Larsson K.H."/>
            <person name="Matsuura K."/>
            <person name="Barry K."/>
            <person name="Labutti K."/>
            <person name="Kuo R."/>
            <person name="Ohm R.A."/>
            <person name="Bhattacharya S.S."/>
            <person name="Shirouzu T."/>
            <person name="Yoshinaga Y."/>
            <person name="Martin F.M."/>
            <person name="Grigoriev I.V."/>
            <person name="Hibbett D.S."/>
        </authorList>
    </citation>
    <scope>NUCLEOTIDE SEQUENCE [LARGE SCALE GENOMIC DNA]</scope>
    <source>
        <strain evidence="4 5">HHB12029</strain>
    </source>
</reference>
<feature type="compositionally biased region" description="Pro residues" evidence="2">
    <location>
        <begin position="175"/>
        <end position="187"/>
    </location>
</feature>
<organism evidence="4 5">
    <name type="scientific">Exidia glandulosa HHB12029</name>
    <dbReference type="NCBI Taxonomy" id="1314781"/>
    <lineage>
        <taxon>Eukaryota</taxon>
        <taxon>Fungi</taxon>
        <taxon>Dikarya</taxon>
        <taxon>Basidiomycota</taxon>
        <taxon>Agaricomycotina</taxon>
        <taxon>Agaricomycetes</taxon>
        <taxon>Auriculariales</taxon>
        <taxon>Exidiaceae</taxon>
        <taxon>Exidia</taxon>
    </lineage>
</organism>
<feature type="compositionally biased region" description="Basic and acidic residues" evidence="2">
    <location>
        <begin position="95"/>
        <end position="113"/>
    </location>
</feature>
<dbReference type="InterPro" id="IPR018307">
    <property type="entry name" value="ABL9/DENND6_dom"/>
</dbReference>
<feature type="compositionally biased region" description="Pro residues" evidence="2">
    <location>
        <begin position="45"/>
        <end position="58"/>
    </location>
</feature>
<dbReference type="AlphaFoldDB" id="A0A166AMK7"/>
<feature type="domain" description="UDENN" evidence="3">
    <location>
        <begin position="225"/>
        <end position="660"/>
    </location>
</feature>
<dbReference type="PROSITE" id="PS50211">
    <property type="entry name" value="DENN"/>
    <property type="match status" value="1"/>
</dbReference>
<feature type="compositionally biased region" description="Low complexity" evidence="2">
    <location>
        <begin position="729"/>
        <end position="744"/>
    </location>
</feature>
<sequence>MASPALLEQLQKMQAKRKSAGSLAATDDGDGDTASQLSISLSSAPPSPPPPPASPLPKSPESAATIQSLVGLLEREPEPEPEPEPVFEDLQLEPESDHEPEHELADVDLDRDAAPTPATTATSTTSNGFDAPRSSSASSLDDDDDSKPGLPASETVRALASPAPIQSPTIVQHPPTTPATYPPPPPQSAVEFNDAQSVVSFASTSSRKARPESQLIDPPRGPLVLGIALVDFHHLAGPQIEFYEGDVFEDDEIQRILPFLALPDGAHLNAEDYSYFHLVPSSPNPTTVFGISCHRQIATADLIERDDDMTRSTVQKAVVVLASKPLFGPIRDKLGVVTHAFFEQRNFHETEILGAFYQSLEASLRHQLTESALYMGTNLRELVHKFRHRTLLLLKALMLQKRIMFYGHPVERLCTYQYSLVSLIPGLLQTLDDAGSPPLAARAPTLSRPTSLKTSDRRSMLAYQGLPLDVFGKDAFFQPYLPLQQIDLLAESMTKGWLIGTTNAIVTQQKDIQLLVNIETNAFEFRDAKLERIVALTAADRKWIDEIVKDVNDTWNEADPSRPLGMQFKGSEDYIRTKFEEYISAALASVKYADFLAKGTQNGVLISDSDSGANALQDFSIAWVAEFRRTNAFEVWDRVTDPTLFDIVEPKHPCPQKPSAVADIGLRLQEGIRELQLEQQLAPTREALSNAFTAGSTNLFKAVEGVRGRWAATRTSPAATPSPAPPTATSPATETTPEATPQTASDEKASVRSWPWRTSTASAISTPAPAVAQSPVSPPSGVRPLSLVASQAAAQAAQAADQTKATVTSWGSGIGTFFSQRAGRFSLSRTNTDASVSSAAPATPAATQVSPIQTPDRLPRDELAPRRSKDDDDDDVDETHLPAFGSGTIGSAH</sequence>
<proteinExistence type="inferred from homology"/>
<dbReference type="Pfam" id="PF09794">
    <property type="entry name" value="Avl9"/>
    <property type="match status" value="1"/>
</dbReference>
<evidence type="ECO:0000259" key="3">
    <source>
        <dbReference type="PROSITE" id="PS50211"/>
    </source>
</evidence>
<dbReference type="InterPro" id="IPR051731">
    <property type="entry name" value="DENND11/AVL9_GEFs"/>
</dbReference>
<accession>A0A166AMK7</accession>
<name>A0A166AMK7_EXIGL</name>
<feature type="compositionally biased region" description="Low complexity" evidence="2">
    <location>
        <begin position="835"/>
        <end position="851"/>
    </location>
</feature>
<evidence type="ECO:0000256" key="2">
    <source>
        <dbReference type="SAM" id="MobiDB-lite"/>
    </source>
</evidence>
<keyword evidence="5" id="KW-1185">Reference proteome</keyword>
<protein>
    <recommendedName>
        <fullName evidence="3">UDENN domain-containing protein</fullName>
    </recommendedName>
</protein>
<dbReference type="PANTHER" id="PTHR31017">
    <property type="entry name" value="LATE SECRETORY PATHWAY PROTEIN AVL9-RELATED"/>
    <property type="match status" value="1"/>
</dbReference>
<comment type="similarity">
    <text evidence="1">Belongs to the AVL9 family.</text>
</comment>
<dbReference type="EMBL" id="KV425989">
    <property type="protein sequence ID" value="KZV93459.1"/>
    <property type="molecule type" value="Genomic_DNA"/>
</dbReference>
<dbReference type="InterPro" id="IPR037516">
    <property type="entry name" value="Tripartite_DENN"/>
</dbReference>
<feature type="region of interest" description="Disordered" evidence="2">
    <location>
        <begin position="1"/>
        <end position="190"/>
    </location>
</feature>
<feature type="region of interest" description="Disordered" evidence="2">
    <location>
        <begin position="711"/>
        <end position="760"/>
    </location>
</feature>
<dbReference type="GO" id="GO:0005737">
    <property type="term" value="C:cytoplasm"/>
    <property type="evidence" value="ECO:0007669"/>
    <property type="project" value="TreeGrafter"/>
</dbReference>
<evidence type="ECO:0000313" key="4">
    <source>
        <dbReference type="EMBL" id="KZV93459.1"/>
    </source>
</evidence>
<dbReference type="Proteomes" id="UP000077266">
    <property type="component" value="Unassembled WGS sequence"/>
</dbReference>
<feature type="compositionally biased region" description="Low complexity" evidence="2">
    <location>
        <begin position="20"/>
        <end position="44"/>
    </location>
</feature>
<feature type="compositionally biased region" description="Low complexity" evidence="2">
    <location>
        <begin position="114"/>
        <end position="126"/>
    </location>
</feature>
<dbReference type="PANTHER" id="PTHR31017:SF1">
    <property type="entry name" value="LATE SECRETORY PATHWAY PROTEIN AVL9 HOMOLOG"/>
    <property type="match status" value="1"/>
</dbReference>
<dbReference type="OrthoDB" id="26278at2759"/>
<gene>
    <name evidence="4" type="ORF">EXIGLDRAFT_835646</name>
</gene>
<dbReference type="InParanoid" id="A0A166AMK7"/>